<keyword evidence="2" id="KW-1185">Reference proteome</keyword>
<evidence type="ECO:0000313" key="1">
    <source>
        <dbReference type="EMBL" id="AOM78747.1"/>
    </source>
</evidence>
<protein>
    <submittedName>
        <fullName evidence="1">Uncharacterized protein</fullName>
    </submittedName>
</protein>
<dbReference type="AlphaFoldDB" id="A0A1D7QJ98"/>
<accession>A0A1D7QJ98</accession>
<dbReference type="Proteomes" id="UP000094313">
    <property type="component" value="Chromosome"/>
</dbReference>
<dbReference type="KEGG" id="psty:BFS30_17135"/>
<dbReference type="EMBL" id="CP017141">
    <property type="protein sequence ID" value="AOM78747.1"/>
    <property type="molecule type" value="Genomic_DNA"/>
</dbReference>
<evidence type="ECO:0000313" key="2">
    <source>
        <dbReference type="Proteomes" id="UP000094313"/>
    </source>
</evidence>
<sequence length="69" mass="8079">MEGMKYVILITMGKQPNRKNQKWITTPAKTIRSLLKETVFANDEALQDDADDVLDLITRWCPPEFRVRE</sequence>
<name>A0A1D7QJ98_9SPHI</name>
<gene>
    <name evidence="1" type="ORF">BFS30_17135</name>
</gene>
<reference evidence="1 2" key="1">
    <citation type="submission" date="2016-08" db="EMBL/GenBank/DDBJ databases">
        <authorList>
            <person name="Seilhamer J.J."/>
        </authorList>
    </citation>
    <scope>NUCLEOTIDE SEQUENCE [LARGE SCALE GENOMIC DNA]</scope>
    <source>
        <strain evidence="1 2">DX4</strain>
    </source>
</reference>
<organism evidence="1 2">
    <name type="scientific">Pedobacter steynii</name>
    <dbReference type="NCBI Taxonomy" id="430522"/>
    <lineage>
        <taxon>Bacteria</taxon>
        <taxon>Pseudomonadati</taxon>
        <taxon>Bacteroidota</taxon>
        <taxon>Sphingobacteriia</taxon>
        <taxon>Sphingobacteriales</taxon>
        <taxon>Sphingobacteriaceae</taxon>
        <taxon>Pedobacter</taxon>
    </lineage>
</organism>
<proteinExistence type="predicted"/>